<proteinExistence type="predicted"/>
<reference evidence="1 2" key="1">
    <citation type="submission" date="2017-12" db="EMBL/GenBank/DDBJ databases">
        <title>Comparative genomics of Botrytis spp.</title>
        <authorList>
            <person name="Valero-Jimenez C.A."/>
            <person name="Tapia P."/>
            <person name="Veloso J."/>
            <person name="Silva-Moreno E."/>
            <person name="Staats M."/>
            <person name="Valdes J.H."/>
            <person name="Van Kan J.A.L."/>
        </authorList>
    </citation>
    <scope>NUCLEOTIDE SEQUENCE [LARGE SCALE GENOMIC DNA]</scope>
    <source>
        <strain evidence="1 2">MUCL11595</strain>
    </source>
</reference>
<gene>
    <name evidence="1" type="ORF">BCON_0141g00010</name>
</gene>
<name>A0A4Z1I119_9HELO</name>
<organism evidence="1 2">
    <name type="scientific">Botryotinia convoluta</name>
    <dbReference type="NCBI Taxonomy" id="54673"/>
    <lineage>
        <taxon>Eukaryota</taxon>
        <taxon>Fungi</taxon>
        <taxon>Dikarya</taxon>
        <taxon>Ascomycota</taxon>
        <taxon>Pezizomycotina</taxon>
        <taxon>Leotiomycetes</taxon>
        <taxon>Helotiales</taxon>
        <taxon>Sclerotiniaceae</taxon>
        <taxon>Botryotinia</taxon>
    </lineage>
</organism>
<dbReference type="AlphaFoldDB" id="A0A4Z1I119"/>
<evidence type="ECO:0000313" key="1">
    <source>
        <dbReference type="EMBL" id="TGO52430.1"/>
    </source>
</evidence>
<keyword evidence="2" id="KW-1185">Reference proteome</keyword>
<dbReference type="Proteomes" id="UP000297527">
    <property type="component" value="Unassembled WGS sequence"/>
</dbReference>
<comment type="caution">
    <text evidence="1">The sequence shown here is derived from an EMBL/GenBank/DDBJ whole genome shotgun (WGS) entry which is preliminary data.</text>
</comment>
<accession>A0A4Z1I119</accession>
<dbReference type="OrthoDB" id="3505248at2759"/>
<evidence type="ECO:0000313" key="2">
    <source>
        <dbReference type="Proteomes" id="UP000297527"/>
    </source>
</evidence>
<dbReference type="EMBL" id="PQXN01000141">
    <property type="protein sequence ID" value="TGO52430.1"/>
    <property type="molecule type" value="Genomic_DNA"/>
</dbReference>
<protein>
    <submittedName>
        <fullName evidence="1">Uncharacterized protein</fullName>
    </submittedName>
</protein>
<sequence length="518" mass="59940">MPKPKLYGRTIPFGPYTPEDLVEARRQFPGEKLASRALEKFSHANWQGWSSNRWFWKDDCRYTCGDDFLLTLIISDIIYNQIWVPRTKEVRCPFDYKKYLIPLGGPPTLSQIDIPKPQRLSKLLAHKSEMEWGLPRGHPRHLLNFPQEILDAIFGFTLSTQDYILSPDVSTTNKVHKYGDSKLHQTYTLGRMSYDMALPNTPHVESLVVSTVIHEQRYDAQGKYFVLRRVCRHLIDATILRVCKSICDQGTKLLYAGNEFQFSTTKIGKLGAPTSLFEGRLYPNSLSNRSFCQGRDDQKATEGRQTIADDAINIIENRTPVLELDFDMYHDLFVRFLRVIGSSKAAMIKTLNFSGPVKKHHCSQDSSCTKAHKWCEDDLIESLLLYITLINRFCTNLQKLVIVMRKDYETSDSFRGSRTSYDYDERERQCYARLQAFLENQIRELNTVQYLQVYEDDRDEVECAKDTEAWFSERTRQRGLEALEKAKLQSRMQALTVGNDTPVTLSKLLSDVSEPRLM</sequence>